<dbReference type="PANTHER" id="PTHR11735:SF6">
    <property type="entry name" value="TRNA N6-ADENOSINE THREONYLCARBAMOYLTRANSFERASE, MITOCHONDRIAL"/>
    <property type="match status" value="1"/>
</dbReference>
<accession>X0V0Q2</accession>
<keyword evidence="2" id="KW-0808">Transferase</keyword>
<evidence type="ECO:0000313" key="8">
    <source>
        <dbReference type="EMBL" id="GAG11679.1"/>
    </source>
</evidence>
<dbReference type="SUPFAM" id="SSF53067">
    <property type="entry name" value="Actin-like ATPase domain"/>
    <property type="match status" value="2"/>
</dbReference>
<dbReference type="InterPro" id="IPR000905">
    <property type="entry name" value="Gcp-like_dom"/>
</dbReference>
<dbReference type="EC" id="2.3.1.234" evidence="1"/>
<comment type="catalytic activity">
    <reaction evidence="6">
        <text>L-threonylcarbamoyladenylate + adenosine(37) in tRNA = N(6)-L-threonylcarbamoyladenosine(37) in tRNA + AMP + H(+)</text>
        <dbReference type="Rhea" id="RHEA:37059"/>
        <dbReference type="Rhea" id="RHEA-COMP:10162"/>
        <dbReference type="Rhea" id="RHEA-COMP:10163"/>
        <dbReference type="ChEBI" id="CHEBI:15378"/>
        <dbReference type="ChEBI" id="CHEBI:73682"/>
        <dbReference type="ChEBI" id="CHEBI:74411"/>
        <dbReference type="ChEBI" id="CHEBI:74418"/>
        <dbReference type="ChEBI" id="CHEBI:456215"/>
        <dbReference type="EC" id="2.3.1.234"/>
    </reaction>
</comment>
<dbReference type="PANTHER" id="PTHR11735">
    <property type="entry name" value="TRNA N6-ADENOSINE THREONYLCARBAMOYLTRANSFERASE"/>
    <property type="match status" value="1"/>
</dbReference>
<keyword evidence="5" id="KW-0012">Acyltransferase</keyword>
<gene>
    <name evidence="8" type="ORF">S01H1_33520</name>
</gene>
<dbReference type="GO" id="GO:0006400">
    <property type="term" value="P:tRNA modification"/>
    <property type="evidence" value="ECO:0007669"/>
    <property type="project" value="UniProtKB-ARBA"/>
</dbReference>
<evidence type="ECO:0000256" key="4">
    <source>
        <dbReference type="ARBA" id="ARBA00022723"/>
    </source>
</evidence>
<evidence type="ECO:0000256" key="1">
    <source>
        <dbReference type="ARBA" id="ARBA00012156"/>
    </source>
</evidence>
<dbReference type="Pfam" id="PF00814">
    <property type="entry name" value="TsaD"/>
    <property type="match status" value="1"/>
</dbReference>
<evidence type="ECO:0000256" key="3">
    <source>
        <dbReference type="ARBA" id="ARBA00022694"/>
    </source>
</evidence>
<dbReference type="FunFam" id="3.30.420.40:FF:000012">
    <property type="entry name" value="tRNA N6-adenosine threonylcarbamoyltransferase"/>
    <property type="match status" value="1"/>
</dbReference>
<proteinExistence type="predicted"/>
<evidence type="ECO:0000259" key="7">
    <source>
        <dbReference type="Pfam" id="PF00814"/>
    </source>
</evidence>
<keyword evidence="4" id="KW-0479">Metal-binding</keyword>
<dbReference type="PROSITE" id="PS01016">
    <property type="entry name" value="GLYCOPROTEASE"/>
    <property type="match status" value="1"/>
</dbReference>
<keyword evidence="3" id="KW-0819">tRNA processing</keyword>
<reference evidence="8" key="1">
    <citation type="journal article" date="2014" name="Front. Microbiol.">
        <title>High frequency of phylogenetically diverse reductive dehalogenase-homologous genes in deep subseafloor sedimentary metagenomes.</title>
        <authorList>
            <person name="Kawai M."/>
            <person name="Futagami T."/>
            <person name="Toyoda A."/>
            <person name="Takaki Y."/>
            <person name="Nishi S."/>
            <person name="Hori S."/>
            <person name="Arai W."/>
            <person name="Tsubouchi T."/>
            <person name="Morono Y."/>
            <person name="Uchiyama I."/>
            <person name="Ito T."/>
            <person name="Fujiyama A."/>
            <person name="Inagaki F."/>
            <person name="Takami H."/>
        </authorList>
    </citation>
    <scope>NUCLEOTIDE SEQUENCE</scope>
    <source>
        <strain evidence="8">Expedition CK06-06</strain>
    </source>
</reference>
<dbReference type="InterPro" id="IPR017861">
    <property type="entry name" value="KAE1/TsaD"/>
</dbReference>
<dbReference type="EMBL" id="BARS01020818">
    <property type="protein sequence ID" value="GAG11679.1"/>
    <property type="molecule type" value="Genomic_DNA"/>
</dbReference>
<organism evidence="8">
    <name type="scientific">marine sediment metagenome</name>
    <dbReference type="NCBI Taxonomy" id="412755"/>
    <lineage>
        <taxon>unclassified sequences</taxon>
        <taxon>metagenomes</taxon>
        <taxon>ecological metagenomes</taxon>
    </lineage>
</organism>
<feature type="domain" description="Gcp-like" evidence="7">
    <location>
        <begin position="24"/>
        <end position="173"/>
    </location>
</feature>
<feature type="non-terminal residue" evidence="8">
    <location>
        <position position="173"/>
    </location>
</feature>
<evidence type="ECO:0000256" key="5">
    <source>
        <dbReference type="ARBA" id="ARBA00023315"/>
    </source>
</evidence>
<dbReference type="GO" id="GO:0070525">
    <property type="term" value="P:tRNA threonylcarbamoyladenosine metabolic process"/>
    <property type="evidence" value="ECO:0007669"/>
    <property type="project" value="UniProtKB-ARBA"/>
</dbReference>
<sequence length="173" mass="17937">MIVLGIESSCDETAAAVVADGSLRSNIVAAQLDHTAYGGVVPEVASRLHERHIVPVVEQALAAAGASIRDLTGIAATYGPGLAGALIVGLNFAKGLAQSLGLPIIGIDHMEGHLWANFFQGPPAADSYPYLCLLVSGGHTHLWQVNGVDRYTLLGRSLDDAAGEAFDKGARLL</sequence>
<dbReference type="AlphaFoldDB" id="X0V0Q2"/>
<dbReference type="InterPro" id="IPR017860">
    <property type="entry name" value="Peptidase_M22_CS"/>
</dbReference>
<dbReference type="PRINTS" id="PR00789">
    <property type="entry name" value="OSIALOPTASE"/>
</dbReference>
<comment type="caution">
    <text evidence="8">The sequence shown here is derived from an EMBL/GenBank/DDBJ whole genome shotgun (WGS) entry which is preliminary data.</text>
</comment>
<dbReference type="GO" id="GO:0061711">
    <property type="term" value="F:tRNA N(6)-L-threonylcarbamoyladenine synthase activity"/>
    <property type="evidence" value="ECO:0007669"/>
    <property type="project" value="UniProtKB-EC"/>
</dbReference>
<dbReference type="InterPro" id="IPR043129">
    <property type="entry name" value="ATPase_NBD"/>
</dbReference>
<name>X0V0Q2_9ZZZZ</name>
<evidence type="ECO:0000256" key="2">
    <source>
        <dbReference type="ARBA" id="ARBA00022679"/>
    </source>
</evidence>
<evidence type="ECO:0000256" key="6">
    <source>
        <dbReference type="ARBA" id="ARBA00048117"/>
    </source>
</evidence>
<dbReference type="GO" id="GO:0046872">
    <property type="term" value="F:metal ion binding"/>
    <property type="evidence" value="ECO:0007669"/>
    <property type="project" value="UniProtKB-KW"/>
</dbReference>
<protein>
    <recommendedName>
        <fullName evidence="1">N(6)-L-threonylcarbamoyladenine synthase</fullName>
        <ecNumber evidence="1">2.3.1.234</ecNumber>
    </recommendedName>
</protein>
<dbReference type="Gene3D" id="3.30.420.40">
    <property type="match status" value="2"/>
</dbReference>